<evidence type="ECO:0000256" key="4">
    <source>
        <dbReference type="ARBA" id="ARBA00022917"/>
    </source>
</evidence>
<dbReference type="GO" id="GO:0003723">
    <property type="term" value="F:RNA binding"/>
    <property type="evidence" value="ECO:0007669"/>
    <property type="project" value="UniProtKB-UniRule"/>
</dbReference>
<evidence type="ECO:0000256" key="6">
    <source>
        <dbReference type="PROSITE-ProRule" id="PRU00176"/>
    </source>
</evidence>
<dbReference type="SUPFAM" id="SSF54928">
    <property type="entry name" value="RNA-binding domain, RBD"/>
    <property type="match status" value="1"/>
</dbReference>
<dbReference type="InterPro" id="IPR017334">
    <property type="entry name" value="eIF3_g"/>
</dbReference>
<comment type="subunit">
    <text evidence="5">Component of the eukaryotic translation initiation factor 3 (eIF-3) complex.</text>
</comment>
<keyword evidence="10" id="KW-1185">Reference proteome</keyword>
<evidence type="ECO:0000313" key="10">
    <source>
        <dbReference type="Proteomes" id="UP001161247"/>
    </source>
</evidence>
<reference evidence="9" key="1">
    <citation type="submission" date="2023-03" db="EMBL/GenBank/DDBJ databases">
        <authorList>
            <person name="Julca I."/>
        </authorList>
    </citation>
    <scope>NUCLEOTIDE SEQUENCE</scope>
</reference>
<dbReference type="AlphaFoldDB" id="A0AAV1DN15"/>
<dbReference type="InterPro" id="IPR024675">
    <property type="entry name" value="eIF3g_N"/>
</dbReference>
<dbReference type="Gene3D" id="3.30.70.330">
    <property type="match status" value="1"/>
</dbReference>
<dbReference type="SMART" id="SM00360">
    <property type="entry name" value="RRM"/>
    <property type="match status" value="1"/>
</dbReference>
<dbReference type="GO" id="GO:0003743">
    <property type="term" value="F:translation initiation factor activity"/>
    <property type="evidence" value="ECO:0007669"/>
    <property type="project" value="UniProtKB-UniRule"/>
</dbReference>
<keyword evidence="4 5" id="KW-0648">Protein biosynthesis</keyword>
<sequence length="282" mass="31488">MVTETAAKPPRWSDLGEDDEDFDQYLLPPKQVIFPDENGHKKVIEYKVDENNRRIKVTTTSVVRKVCVRANVADRRSWPKFGDAVHEDVGARLTVVSNEEIRLERPKAAGTSQEEEINSGDPNKGGGGVIMVCRVCGKKGDHWSARCPYKDLVPEGGTFVEPSQSNHLPPDGSIPKPAKYVPPIKKEGSERRRNEENSVRVTNLSEDTSEPDLEELFGQFGPVSRVYVARDQKGGGISRGFGFVNFRNKEDAERAIAKLNGYGYDNLILRVEWAAPRTNLSH</sequence>
<dbReference type="CDD" id="cd12408">
    <property type="entry name" value="RRM_eIF3G_like"/>
    <property type="match status" value="1"/>
</dbReference>
<gene>
    <name evidence="9" type="ORF">OLC1_LOCUS16752</name>
</gene>
<dbReference type="GO" id="GO:0001732">
    <property type="term" value="P:formation of cytoplasmic translation initiation complex"/>
    <property type="evidence" value="ECO:0007669"/>
    <property type="project" value="UniProtKB-UniRule"/>
</dbReference>
<dbReference type="Pfam" id="PF00076">
    <property type="entry name" value="RRM_1"/>
    <property type="match status" value="1"/>
</dbReference>
<evidence type="ECO:0000256" key="1">
    <source>
        <dbReference type="ARBA" id="ARBA00022490"/>
    </source>
</evidence>
<evidence type="ECO:0000256" key="3">
    <source>
        <dbReference type="ARBA" id="ARBA00022884"/>
    </source>
</evidence>
<dbReference type="PIRSF" id="PIRSF037949">
    <property type="entry name" value="Transl_init_eIF-3_RNA-bind"/>
    <property type="match status" value="1"/>
</dbReference>
<protein>
    <recommendedName>
        <fullName evidence="5">Eukaryotic translation initiation factor 3 subunit G</fullName>
        <shortName evidence="5">eIF3g</shortName>
    </recommendedName>
    <alternativeName>
        <fullName evidence="5">Eukaryotic translation initiation factor 3 RNA-binding subunit</fullName>
        <shortName evidence="5">eIF-3 RNA-binding subunit</shortName>
    </alternativeName>
    <alternativeName>
        <fullName evidence="5">Eukaryotic translation initiation factor 3 subunit 4</fullName>
    </alternativeName>
</protein>
<evidence type="ECO:0000256" key="7">
    <source>
        <dbReference type="SAM" id="MobiDB-lite"/>
    </source>
</evidence>
<dbReference type="GO" id="GO:0016282">
    <property type="term" value="C:eukaryotic 43S preinitiation complex"/>
    <property type="evidence" value="ECO:0007669"/>
    <property type="project" value="UniProtKB-UniRule"/>
</dbReference>
<dbReference type="Proteomes" id="UP001161247">
    <property type="component" value="Chromosome 6"/>
</dbReference>
<proteinExistence type="inferred from homology"/>
<comment type="subcellular location">
    <subcellularLocation>
        <location evidence="5">Cytoplasm</location>
    </subcellularLocation>
</comment>
<dbReference type="EMBL" id="OX459123">
    <property type="protein sequence ID" value="CAI9108722.1"/>
    <property type="molecule type" value="Genomic_DNA"/>
</dbReference>
<dbReference type="InterPro" id="IPR000504">
    <property type="entry name" value="RRM_dom"/>
</dbReference>
<dbReference type="InterPro" id="IPR035979">
    <property type="entry name" value="RBD_domain_sf"/>
</dbReference>
<dbReference type="InterPro" id="IPR012677">
    <property type="entry name" value="Nucleotide-bd_a/b_plait_sf"/>
</dbReference>
<keyword evidence="3 6" id="KW-0694">RNA-binding</keyword>
<evidence type="ECO:0000256" key="5">
    <source>
        <dbReference type="HAMAP-Rule" id="MF_03006"/>
    </source>
</evidence>
<dbReference type="PROSITE" id="PS50102">
    <property type="entry name" value="RRM"/>
    <property type="match status" value="1"/>
</dbReference>
<comment type="similarity">
    <text evidence="5">Belongs to the eIF-3 subunit G family.</text>
</comment>
<evidence type="ECO:0000259" key="8">
    <source>
        <dbReference type="PROSITE" id="PS50102"/>
    </source>
</evidence>
<organism evidence="9 10">
    <name type="scientific">Oldenlandia corymbosa var. corymbosa</name>
    <dbReference type="NCBI Taxonomy" id="529605"/>
    <lineage>
        <taxon>Eukaryota</taxon>
        <taxon>Viridiplantae</taxon>
        <taxon>Streptophyta</taxon>
        <taxon>Embryophyta</taxon>
        <taxon>Tracheophyta</taxon>
        <taxon>Spermatophyta</taxon>
        <taxon>Magnoliopsida</taxon>
        <taxon>eudicotyledons</taxon>
        <taxon>Gunneridae</taxon>
        <taxon>Pentapetalae</taxon>
        <taxon>asterids</taxon>
        <taxon>lamiids</taxon>
        <taxon>Gentianales</taxon>
        <taxon>Rubiaceae</taxon>
        <taxon>Rubioideae</taxon>
        <taxon>Spermacoceae</taxon>
        <taxon>Hedyotis-Oldenlandia complex</taxon>
        <taxon>Oldenlandia</taxon>
    </lineage>
</organism>
<dbReference type="GO" id="GO:0033290">
    <property type="term" value="C:eukaryotic 48S preinitiation complex"/>
    <property type="evidence" value="ECO:0007669"/>
    <property type="project" value="UniProtKB-UniRule"/>
</dbReference>
<keyword evidence="1 5" id="KW-0963">Cytoplasm</keyword>
<feature type="domain" description="RRM" evidence="8">
    <location>
        <begin position="197"/>
        <end position="276"/>
    </location>
</feature>
<keyword evidence="2 5" id="KW-0396">Initiation factor</keyword>
<dbReference type="HAMAP" id="MF_03006">
    <property type="entry name" value="eIF3g"/>
    <property type="match status" value="1"/>
</dbReference>
<dbReference type="PANTHER" id="PTHR10352">
    <property type="entry name" value="EUKARYOTIC TRANSLATION INITIATION FACTOR 3 SUBUNIT G"/>
    <property type="match status" value="1"/>
</dbReference>
<evidence type="ECO:0000313" key="9">
    <source>
        <dbReference type="EMBL" id="CAI9108722.1"/>
    </source>
</evidence>
<dbReference type="GO" id="GO:0005852">
    <property type="term" value="C:eukaryotic translation initiation factor 3 complex"/>
    <property type="evidence" value="ECO:0007669"/>
    <property type="project" value="UniProtKB-UniRule"/>
</dbReference>
<name>A0AAV1DN15_OLDCO</name>
<evidence type="ECO:0000256" key="2">
    <source>
        <dbReference type="ARBA" id="ARBA00022540"/>
    </source>
</evidence>
<feature type="region of interest" description="Disordered" evidence="7">
    <location>
        <begin position="1"/>
        <end position="20"/>
    </location>
</feature>
<accession>A0AAV1DN15</accession>
<dbReference type="Pfam" id="PF12353">
    <property type="entry name" value="eIF3g"/>
    <property type="match status" value="1"/>
</dbReference>
<feature type="region of interest" description="Disordered" evidence="7">
    <location>
        <begin position="104"/>
        <end position="123"/>
    </location>
</feature>
<comment type="function">
    <text evidence="5">RNA-binding component of the eukaryotic translation initiation factor 3 (eIF-3) complex, which is involved in protein synthesis of a specialized repertoire of mRNAs and, together with other initiation factors, stimulates binding of mRNA and methionyl-tRNAi to the 40S ribosome. The eIF-3 complex specifically targets and initiates translation of a subset of mRNAs involved in cell proliferation. This subunit can bind 18S rRNA.</text>
</comment>
<dbReference type="InterPro" id="IPR034240">
    <property type="entry name" value="eIF3G_RRM"/>
</dbReference>
<feature type="region of interest" description="Disordered" evidence="7">
    <location>
        <begin position="163"/>
        <end position="206"/>
    </location>
</feature>
<feature type="compositionally biased region" description="Basic and acidic residues" evidence="7">
    <location>
        <begin position="184"/>
        <end position="198"/>
    </location>
</feature>